<protein>
    <submittedName>
        <fullName evidence="2">Uncharacterized protein</fullName>
    </submittedName>
</protein>
<name>A0AC34F1I2_9BILA</name>
<evidence type="ECO:0000313" key="1">
    <source>
        <dbReference type="Proteomes" id="UP000887579"/>
    </source>
</evidence>
<evidence type="ECO:0000313" key="2">
    <source>
        <dbReference type="WBParaSite" id="ES5_v2.g10801.t1"/>
    </source>
</evidence>
<reference evidence="2" key="1">
    <citation type="submission" date="2022-11" db="UniProtKB">
        <authorList>
            <consortium name="WormBaseParasite"/>
        </authorList>
    </citation>
    <scope>IDENTIFICATION</scope>
</reference>
<dbReference type="WBParaSite" id="ES5_v2.g10801.t1">
    <property type="protein sequence ID" value="ES5_v2.g10801.t1"/>
    <property type="gene ID" value="ES5_v2.g10801"/>
</dbReference>
<sequence>MEQITELPNGSNDDVHISNDETIPKPDDEEIQECQSYSADETFQALSPYLDYDFEPGKIRSADDDSYQEDLYIGTSTEEHLNLEGAPFCKFIDDEPGISAEPEELSGPQKVLQNVLIPCLHEYLQNYSSSENADEDLDEEQKALPYMLLF</sequence>
<dbReference type="Proteomes" id="UP000887579">
    <property type="component" value="Unplaced"/>
</dbReference>
<organism evidence="1 2">
    <name type="scientific">Panagrolaimus sp. ES5</name>
    <dbReference type="NCBI Taxonomy" id="591445"/>
    <lineage>
        <taxon>Eukaryota</taxon>
        <taxon>Metazoa</taxon>
        <taxon>Ecdysozoa</taxon>
        <taxon>Nematoda</taxon>
        <taxon>Chromadorea</taxon>
        <taxon>Rhabditida</taxon>
        <taxon>Tylenchina</taxon>
        <taxon>Panagrolaimomorpha</taxon>
        <taxon>Panagrolaimoidea</taxon>
        <taxon>Panagrolaimidae</taxon>
        <taxon>Panagrolaimus</taxon>
    </lineage>
</organism>
<proteinExistence type="predicted"/>
<accession>A0AC34F1I2</accession>